<name>A5AM20_VITVI</name>
<protein>
    <submittedName>
        <fullName evidence="1">Uncharacterized protein</fullName>
    </submittedName>
</protein>
<organism evidence="1">
    <name type="scientific">Vitis vinifera</name>
    <name type="common">Grape</name>
    <dbReference type="NCBI Taxonomy" id="29760"/>
    <lineage>
        <taxon>Eukaryota</taxon>
        <taxon>Viridiplantae</taxon>
        <taxon>Streptophyta</taxon>
        <taxon>Embryophyta</taxon>
        <taxon>Tracheophyta</taxon>
        <taxon>Spermatophyta</taxon>
        <taxon>Magnoliopsida</taxon>
        <taxon>eudicotyledons</taxon>
        <taxon>Gunneridae</taxon>
        <taxon>Pentapetalae</taxon>
        <taxon>rosids</taxon>
        <taxon>Vitales</taxon>
        <taxon>Vitaceae</taxon>
        <taxon>Viteae</taxon>
        <taxon>Vitis</taxon>
    </lineage>
</organism>
<evidence type="ECO:0000313" key="1">
    <source>
        <dbReference type="EMBL" id="CAN80228.1"/>
    </source>
</evidence>
<accession>A5AM20</accession>
<reference evidence="1" key="1">
    <citation type="journal article" date="2007" name="PLoS ONE">
        <title>The first genome sequence of an elite grapevine cultivar (Pinot noir Vitis vinifera L.): coping with a highly heterozygous genome.</title>
        <authorList>
            <person name="Velasco R."/>
            <person name="Zharkikh A."/>
            <person name="Troggio M."/>
            <person name="Cartwright D.A."/>
            <person name="Cestaro A."/>
            <person name="Pruss D."/>
            <person name="Pindo M."/>
            <person name="FitzGerald L.M."/>
            <person name="Vezzulli S."/>
            <person name="Reid J."/>
            <person name="Malacarne G."/>
            <person name="Iliev D."/>
            <person name="Coppola G."/>
            <person name="Wardell B."/>
            <person name="Micheletti D."/>
            <person name="Macalma T."/>
            <person name="Facci M."/>
            <person name="Mitchell J.T."/>
            <person name="Perazzolli M."/>
            <person name="Eldredge G."/>
            <person name="Gatto P."/>
            <person name="Oyzerski R."/>
            <person name="Moretto M."/>
            <person name="Gutin N."/>
            <person name="Stefanini M."/>
            <person name="Chen Y."/>
            <person name="Segala C."/>
            <person name="Davenport C."/>
            <person name="Dematte L."/>
            <person name="Mraz A."/>
            <person name="Battilana J."/>
            <person name="Stormo K."/>
            <person name="Costa F."/>
            <person name="Tao Q."/>
            <person name="Si-Ammour A."/>
            <person name="Harkins T."/>
            <person name="Lackey A."/>
            <person name="Perbost C."/>
            <person name="Taillon B."/>
            <person name="Stella A."/>
            <person name="Solovyev V."/>
            <person name="Fawcett J.A."/>
            <person name="Sterck L."/>
            <person name="Vandepoele K."/>
            <person name="Grando S.M."/>
            <person name="Toppo S."/>
            <person name="Moser C."/>
            <person name="Lanchbury J."/>
            <person name="Bogden R."/>
            <person name="Skolnick M."/>
            <person name="Sgaramella V."/>
            <person name="Bhatnagar S.K."/>
            <person name="Fontana P."/>
            <person name="Gutin A."/>
            <person name="Van de Peer Y."/>
            <person name="Salamini F."/>
            <person name="Viola R."/>
        </authorList>
    </citation>
    <scope>NUCLEOTIDE SEQUENCE</scope>
</reference>
<gene>
    <name evidence="1" type="ORF">VITISV_003209</name>
</gene>
<dbReference type="AlphaFoldDB" id="A5AM20"/>
<dbReference type="EMBL" id="AM429854">
    <property type="protein sequence ID" value="CAN80228.1"/>
    <property type="molecule type" value="Genomic_DNA"/>
</dbReference>
<sequence>MFSIRTTYPNSICYRPDGAASDSIAPPFLLGSPDSMAARVLLGNPDGVDPDSLGRFVSSGIGVPTPCTRRRSPLRVIAQSTRGRIPCENILHPNISQPDGRGGWFNFSGYTYPDLMKAFTRRVFLSIYSATVFS</sequence>
<proteinExistence type="predicted"/>